<proteinExistence type="predicted"/>
<feature type="signal peptide" evidence="2">
    <location>
        <begin position="1"/>
        <end position="20"/>
    </location>
</feature>
<dbReference type="RefSeq" id="WP_354599599.1">
    <property type="nucleotide sequence ID" value="NZ_JBEWZI010000002.1"/>
</dbReference>
<dbReference type="PROSITE" id="PS51257">
    <property type="entry name" value="PROKAR_LIPOPROTEIN"/>
    <property type="match status" value="1"/>
</dbReference>
<dbReference type="Proteomes" id="UP001549691">
    <property type="component" value="Unassembled WGS sequence"/>
</dbReference>
<feature type="compositionally biased region" description="Low complexity" evidence="1">
    <location>
        <begin position="34"/>
        <end position="48"/>
    </location>
</feature>
<evidence type="ECO:0000256" key="1">
    <source>
        <dbReference type="SAM" id="MobiDB-lite"/>
    </source>
</evidence>
<dbReference type="EMBL" id="JBEWZI010000002">
    <property type="protein sequence ID" value="MET7013143.1"/>
    <property type="molecule type" value="Genomic_DNA"/>
</dbReference>
<feature type="region of interest" description="Disordered" evidence="1">
    <location>
        <begin position="259"/>
        <end position="286"/>
    </location>
</feature>
<evidence type="ECO:0000313" key="4">
    <source>
        <dbReference type="Proteomes" id="UP001549691"/>
    </source>
</evidence>
<keyword evidence="4" id="KW-1185">Reference proteome</keyword>
<gene>
    <name evidence="3" type="ORF">ABXR19_03000</name>
</gene>
<keyword evidence="2" id="KW-0732">Signal</keyword>
<name>A0ABV2THX4_9RHOO</name>
<feature type="region of interest" description="Disordered" evidence="1">
    <location>
        <begin position="29"/>
        <end position="48"/>
    </location>
</feature>
<protein>
    <submittedName>
        <fullName evidence="3">CsgG/HfaB family protein</fullName>
    </submittedName>
</protein>
<dbReference type="Pfam" id="PF03783">
    <property type="entry name" value="CsgG"/>
    <property type="match status" value="1"/>
</dbReference>
<reference evidence="3 4" key="1">
    <citation type="submission" date="2024-07" db="EMBL/GenBank/DDBJ databases">
        <title>Uliginosibacterium flavum JJ3220;KACC:17644.</title>
        <authorList>
            <person name="Kim M.K."/>
        </authorList>
    </citation>
    <scope>NUCLEOTIDE SEQUENCE [LARGE SCALE GENOMIC DNA]</scope>
    <source>
        <strain evidence="3 4">KACC:17644</strain>
    </source>
</reference>
<accession>A0ABV2THX4</accession>
<sequence length="286" mass="29687">MNKIQIVTSCALLALTLAGCGTTPSIGSSGARTVASGSAGGANSSGVNDQLERCNESMGTITVVEDQNAGWYHSLRSQNLQSTVPVIRMLIQQSNCFVVVERGQAMRNMRQERALEDSGEMRAGSNFGKGQMVAADYTLTPSVTFSQKGTGGLGGLVGGRYGGLAAGVLGSMKFNDASTMLLMTDNRSGVQLGAAEGSSRNIDFGGFAGAFPGFMLGVGGYSNTPEGKLVVAAFFDAYNQMVRSVRNYQAQTVRGGLGTGGRLGVQGGTTPASQEIDPAPTTRRRK</sequence>
<organism evidence="3 4">
    <name type="scientific">Uliginosibacterium flavum</name>
    <dbReference type="NCBI Taxonomy" id="1396831"/>
    <lineage>
        <taxon>Bacteria</taxon>
        <taxon>Pseudomonadati</taxon>
        <taxon>Pseudomonadota</taxon>
        <taxon>Betaproteobacteria</taxon>
        <taxon>Rhodocyclales</taxon>
        <taxon>Zoogloeaceae</taxon>
        <taxon>Uliginosibacterium</taxon>
    </lineage>
</organism>
<evidence type="ECO:0000313" key="3">
    <source>
        <dbReference type="EMBL" id="MET7013143.1"/>
    </source>
</evidence>
<evidence type="ECO:0000256" key="2">
    <source>
        <dbReference type="SAM" id="SignalP"/>
    </source>
</evidence>
<comment type="caution">
    <text evidence="3">The sequence shown here is derived from an EMBL/GenBank/DDBJ whole genome shotgun (WGS) entry which is preliminary data.</text>
</comment>
<dbReference type="InterPro" id="IPR005534">
    <property type="entry name" value="Curli_assmbl/transp-comp_CsgG"/>
</dbReference>
<feature type="chain" id="PRO_5046475282" evidence="2">
    <location>
        <begin position="21"/>
        <end position="286"/>
    </location>
</feature>